<keyword evidence="20" id="KW-1185">Reference proteome</keyword>
<dbReference type="InterPro" id="IPR013021">
    <property type="entry name" value="Myo-inos-1-P_Synthase_GAPDH"/>
</dbReference>
<organism evidence="19 20">
    <name type="scientific">Leptotrombidium deliense</name>
    <dbReference type="NCBI Taxonomy" id="299467"/>
    <lineage>
        <taxon>Eukaryota</taxon>
        <taxon>Metazoa</taxon>
        <taxon>Ecdysozoa</taxon>
        <taxon>Arthropoda</taxon>
        <taxon>Chelicerata</taxon>
        <taxon>Arachnida</taxon>
        <taxon>Acari</taxon>
        <taxon>Acariformes</taxon>
        <taxon>Trombidiformes</taxon>
        <taxon>Prostigmata</taxon>
        <taxon>Anystina</taxon>
        <taxon>Parasitengona</taxon>
        <taxon>Trombiculoidea</taxon>
        <taxon>Trombiculidae</taxon>
        <taxon>Leptotrombidium</taxon>
    </lineage>
</organism>
<evidence type="ECO:0000256" key="5">
    <source>
        <dbReference type="ARBA" id="ARBA00010813"/>
    </source>
</evidence>
<dbReference type="SUPFAM" id="SSF51735">
    <property type="entry name" value="NAD(P)-binding Rossmann-fold domains"/>
    <property type="match status" value="1"/>
</dbReference>
<dbReference type="OrthoDB" id="2887at2759"/>
<keyword evidence="8" id="KW-0963">Cytoplasm</keyword>
<keyword evidence="10" id="KW-0398">Inositol biosynthesis</keyword>
<dbReference type="AlphaFoldDB" id="A0A443SEB5"/>
<protein>
    <recommendedName>
        <fullName evidence="17">Inositol-3-phosphate synthase</fullName>
        <ecNumber evidence="7">5.5.1.4</ecNumber>
    </recommendedName>
</protein>
<evidence type="ECO:0000313" key="20">
    <source>
        <dbReference type="Proteomes" id="UP000288716"/>
    </source>
</evidence>
<evidence type="ECO:0000256" key="1">
    <source>
        <dbReference type="ARBA" id="ARBA00000113"/>
    </source>
</evidence>
<accession>A0A443SEB5</accession>
<reference evidence="19 20" key="1">
    <citation type="journal article" date="2018" name="Gigascience">
        <title>Genomes of trombidid mites reveal novel predicted allergens and laterally-transferred genes associated with secondary metabolism.</title>
        <authorList>
            <person name="Dong X."/>
            <person name="Chaisiri K."/>
            <person name="Xia D."/>
            <person name="Armstrong S.D."/>
            <person name="Fang Y."/>
            <person name="Donnelly M.J."/>
            <person name="Kadowaki T."/>
            <person name="McGarry J.W."/>
            <person name="Darby A.C."/>
            <person name="Makepeace B.L."/>
        </authorList>
    </citation>
    <scope>NUCLEOTIDE SEQUENCE [LARGE SCALE GENOMIC DNA]</scope>
    <source>
        <strain evidence="19">UoL-UT</strain>
    </source>
</reference>
<comment type="catalytic activity">
    <reaction evidence="1">
        <text>D-glucose 6-phosphate = 1D-myo-inositol 3-phosphate</text>
        <dbReference type="Rhea" id="RHEA:10716"/>
        <dbReference type="ChEBI" id="CHEBI:58401"/>
        <dbReference type="ChEBI" id="CHEBI:61548"/>
        <dbReference type="EC" id="5.5.1.4"/>
    </reaction>
</comment>
<evidence type="ECO:0000256" key="7">
    <source>
        <dbReference type="ARBA" id="ARBA00012125"/>
    </source>
</evidence>
<dbReference type="PANTHER" id="PTHR11510">
    <property type="entry name" value="MYO-INOSITOL-1 PHOSPHATE SYNTHASE"/>
    <property type="match status" value="1"/>
</dbReference>
<dbReference type="Pfam" id="PF01658">
    <property type="entry name" value="Inos-1-P_synth"/>
    <property type="match status" value="1"/>
</dbReference>
<comment type="pathway">
    <text evidence="4">Polyol metabolism; myo-inositol biosynthesis; myo-inositol from D-glucose 6-phosphate: step 1/2.</text>
</comment>
<evidence type="ECO:0000313" key="19">
    <source>
        <dbReference type="EMBL" id="RWS25841.1"/>
    </source>
</evidence>
<dbReference type="EC" id="5.5.1.4" evidence="7"/>
<keyword evidence="13" id="KW-0594">Phospholipid biosynthesis</keyword>
<keyword evidence="9" id="KW-0444">Lipid biosynthesis</keyword>
<feature type="domain" description="Myo-inositol-1-phosphate synthase GAPDH-like" evidence="18">
    <location>
        <begin position="209"/>
        <end position="323"/>
    </location>
</feature>
<evidence type="ECO:0000256" key="10">
    <source>
        <dbReference type="ARBA" id="ARBA00022550"/>
    </source>
</evidence>
<dbReference type="UniPathway" id="UPA00823">
    <property type="reaction ID" value="UER00787"/>
</dbReference>
<evidence type="ECO:0000256" key="4">
    <source>
        <dbReference type="ARBA" id="ARBA00005117"/>
    </source>
</evidence>
<evidence type="ECO:0000256" key="11">
    <source>
        <dbReference type="ARBA" id="ARBA00023027"/>
    </source>
</evidence>
<keyword evidence="15" id="KW-1208">Phospholipid metabolism</keyword>
<dbReference type="GO" id="GO:0005737">
    <property type="term" value="C:cytoplasm"/>
    <property type="evidence" value="ECO:0007669"/>
    <property type="project" value="UniProtKB-SubCell"/>
</dbReference>
<comment type="cofactor">
    <cofactor evidence="2">
        <name>NAD(+)</name>
        <dbReference type="ChEBI" id="CHEBI:57540"/>
    </cofactor>
</comment>
<dbReference type="SUPFAM" id="SSF55347">
    <property type="entry name" value="Glyceraldehyde-3-phosphate dehydrogenase-like, C-terminal domain"/>
    <property type="match status" value="1"/>
</dbReference>
<comment type="subunit">
    <text evidence="6">Homotetramer.</text>
</comment>
<evidence type="ECO:0000256" key="2">
    <source>
        <dbReference type="ARBA" id="ARBA00001911"/>
    </source>
</evidence>
<keyword evidence="12" id="KW-0443">Lipid metabolism</keyword>
<dbReference type="GO" id="GO:0004512">
    <property type="term" value="F:inositol-3-phosphate synthase activity"/>
    <property type="evidence" value="ECO:0007669"/>
    <property type="project" value="UniProtKB-EC"/>
</dbReference>
<evidence type="ECO:0000256" key="9">
    <source>
        <dbReference type="ARBA" id="ARBA00022516"/>
    </source>
</evidence>
<dbReference type="VEuPathDB" id="VectorBase:LDEU006200"/>
<dbReference type="InterPro" id="IPR036291">
    <property type="entry name" value="NAD(P)-bd_dom_sf"/>
</dbReference>
<evidence type="ECO:0000256" key="16">
    <source>
        <dbReference type="ARBA" id="ARBA00025559"/>
    </source>
</evidence>
<keyword evidence="14" id="KW-0413">Isomerase</keyword>
<dbReference type="GO" id="GO:0008654">
    <property type="term" value="P:phospholipid biosynthetic process"/>
    <property type="evidence" value="ECO:0007669"/>
    <property type="project" value="UniProtKB-KW"/>
</dbReference>
<evidence type="ECO:0000256" key="13">
    <source>
        <dbReference type="ARBA" id="ARBA00023209"/>
    </source>
</evidence>
<dbReference type="PIRSF" id="PIRSF015578">
    <property type="entry name" value="Myoinos-ppht_syn"/>
    <property type="match status" value="1"/>
</dbReference>
<evidence type="ECO:0000256" key="12">
    <source>
        <dbReference type="ARBA" id="ARBA00023098"/>
    </source>
</evidence>
<gene>
    <name evidence="19" type="ORF">B4U80_00718</name>
</gene>
<dbReference type="STRING" id="299467.A0A443SEB5"/>
<dbReference type="FunFam" id="3.40.50.720:FF:000334">
    <property type="entry name" value="Inositol-3-phosphate synthase"/>
    <property type="match status" value="1"/>
</dbReference>
<evidence type="ECO:0000256" key="8">
    <source>
        <dbReference type="ARBA" id="ARBA00022490"/>
    </source>
</evidence>
<comment type="caution">
    <text evidence="19">The sequence shown here is derived from an EMBL/GenBank/DDBJ whole genome shotgun (WGS) entry which is preliminary data.</text>
</comment>
<evidence type="ECO:0000256" key="17">
    <source>
        <dbReference type="ARBA" id="ARBA00070063"/>
    </source>
</evidence>
<dbReference type="FunFam" id="3.40.50.720:FF:000069">
    <property type="entry name" value="Inositol-3-phosphate synthase 1"/>
    <property type="match status" value="1"/>
</dbReference>
<dbReference type="GO" id="GO:0006021">
    <property type="term" value="P:inositol biosynthetic process"/>
    <property type="evidence" value="ECO:0007669"/>
    <property type="project" value="UniProtKB-UniPathway"/>
</dbReference>
<keyword evidence="11" id="KW-0520">NAD</keyword>
<dbReference type="Proteomes" id="UP000288716">
    <property type="component" value="Unassembled WGS sequence"/>
</dbReference>
<comment type="function">
    <text evidence="16">Key enzyme in myo-inositol biosynthesis pathway that catalyzes the conversion of glucose 6-phosphate to 1-myo-inositol 1-phosphate in a NAD-dependent manner. Rate-limiting enzyme in the synthesis of all inositol-containing compounds.</text>
</comment>
<evidence type="ECO:0000256" key="6">
    <source>
        <dbReference type="ARBA" id="ARBA00011881"/>
    </source>
</evidence>
<dbReference type="FunFam" id="3.30.360.10:FF:000055">
    <property type="entry name" value="Putative myo-inositol-1-phosphate synthase"/>
    <property type="match status" value="1"/>
</dbReference>
<name>A0A443SEB5_9ACAR</name>
<dbReference type="EMBL" id="NCKV01003332">
    <property type="protein sequence ID" value="RWS25841.1"/>
    <property type="molecule type" value="Genomic_DNA"/>
</dbReference>
<evidence type="ECO:0000256" key="15">
    <source>
        <dbReference type="ARBA" id="ARBA00023264"/>
    </source>
</evidence>
<evidence type="ECO:0000259" key="18">
    <source>
        <dbReference type="Pfam" id="PF01658"/>
    </source>
</evidence>
<feature type="non-terminal residue" evidence="19">
    <location>
        <position position="1"/>
    </location>
</feature>
<dbReference type="InterPro" id="IPR002587">
    <property type="entry name" value="Myo-inos-1-P_Synthase"/>
</dbReference>
<comment type="similarity">
    <text evidence="5">Belongs to the myo-inositol 1-phosphate synthase family.</text>
</comment>
<evidence type="ECO:0000256" key="14">
    <source>
        <dbReference type="ARBA" id="ARBA00023235"/>
    </source>
</evidence>
<proteinExistence type="inferred from homology"/>
<comment type="subcellular location">
    <subcellularLocation>
        <location evidence="3">Cytoplasm</location>
    </subcellularLocation>
</comment>
<sequence length="456" mass="51113">SLPPPPTVFLGKDANLQDVFAPMSDLLPMVNPNDIVLDGWDISDLNLYDAMRRAEVLDFNLQEMLKPYMQQMKPRKAIYNPDFIAANQSERANNVISEKEKWQQVTRIREDIRQFKADNALDTVIILWTANTERYTHVTPGIHDTAHNLLEAIKANASEIAPSTLFAVAAVLEGCTYINGSPQNTFVPGLIELAENEGVFIAGDDFKSGQTKLKSVLVDFLVNAGIKPCSIASYNHLGNNDGRNLSAPQQFRSKEISKSNVVDDMVQSNEILFSSEPRRPDHCVVIKYVPYVGDSKRAMDEYVSQLMLGGHNTIVIHNTCEDSLLASPLILDLAILAELCQRVEFKVHNPTGVSEYQKFNSVLSVLSYMCKAPLVERGANVVNSLFRQRTTIENLLRALISLPPLNHLDLQSKCSQRSLWYEQSVDPILVRKNLKFNSNTSFNETVKGKERTIKGY</sequence>
<dbReference type="Pfam" id="PF07994">
    <property type="entry name" value="NAD_binding_5"/>
    <property type="match status" value="1"/>
</dbReference>
<dbReference type="Gene3D" id="3.40.50.720">
    <property type="entry name" value="NAD(P)-binding Rossmann-like Domain"/>
    <property type="match status" value="2"/>
</dbReference>
<evidence type="ECO:0000256" key="3">
    <source>
        <dbReference type="ARBA" id="ARBA00004496"/>
    </source>
</evidence>